<accession>A0AAE1NSB7</accession>
<gene>
    <name evidence="1" type="ORF">Pmani_032117</name>
</gene>
<evidence type="ECO:0000313" key="1">
    <source>
        <dbReference type="EMBL" id="KAK4295305.1"/>
    </source>
</evidence>
<evidence type="ECO:0000313" key="2">
    <source>
        <dbReference type="Proteomes" id="UP001292094"/>
    </source>
</evidence>
<dbReference type="Proteomes" id="UP001292094">
    <property type="component" value="Unassembled WGS sequence"/>
</dbReference>
<dbReference type="AlphaFoldDB" id="A0AAE1NSB7"/>
<dbReference type="EMBL" id="JAWZYT010004106">
    <property type="protein sequence ID" value="KAK4295305.1"/>
    <property type="molecule type" value="Genomic_DNA"/>
</dbReference>
<protein>
    <submittedName>
        <fullName evidence="1">Uncharacterized protein</fullName>
    </submittedName>
</protein>
<comment type="caution">
    <text evidence="1">The sequence shown here is derived from an EMBL/GenBank/DDBJ whole genome shotgun (WGS) entry which is preliminary data.</text>
</comment>
<keyword evidence="2" id="KW-1185">Reference proteome</keyword>
<reference evidence="1" key="1">
    <citation type="submission" date="2023-11" db="EMBL/GenBank/DDBJ databases">
        <title>Genome assemblies of two species of porcelain crab, Petrolisthes cinctipes and Petrolisthes manimaculis (Anomura: Porcellanidae).</title>
        <authorList>
            <person name="Angst P."/>
        </authorList>
    </citation>
    <scope>NUCLEOTIDE SEQUENCE</scope>
    <source>
        <strain evidence="1">PB745_02</strain>
        <tissue evidence="1">Gill</tissue>
    </source>
</reference>
<name>A0AAE1NSB7_9EUCA</name>
<organism evidence="1 2">
    <name type="scientific">Petrolisthes manimaculis</name>
    <dbReference type="NCBI Taxonomy" id="1843537"/>
    <lineage>
        <taxon>Eukaryota</taxon>
        <taxon>Metazoa</taxon>
        <taxon>Ecdysozoa</taxon>
        <taxon>Arthropoda</taxon>
        <taxon>Crustacea</taxon>
        <taxon>Multicrustacea</taxon>
        <taxon>Malacostraca</taxon>
        <taxon>Eumalacostraca</taxon>
        <taxon>Eucarida</taxon>
        <taxon>Decapoda</taxon>
        <taxon>Pleocyemata</taxon>
        <taxon>Anomura</taxon>
        <taxon>Galatheoidea</taxon>
        <taxon>Porcellanidae</taxon>
        <taxon>Petrolisthes</taxon>
    </lineage>
</organism>
<proteinExistence type="predicted"/>
<sequence>MTAVLKATRNRVRIVLGQIDDKRKSFLPSNPVHDSLNKLLMEWFEELVDLEDQLFNIPRSTLPRHITPIPNPLLTHTLSSTSAHFLPIQTSHHRPTQPHS</sequence>